<evidence type="ECO:0000256" key="8">
    <source>
        <dbReference type="ARBA" id="ARBA00022918"/>
    </source>
</evidence>
<feature type="compositionally biased region" description="Basic and acidic residues" evidence="13">
    <location>
        <begin position="15"/>
        <end position="40"/>
    </location>
</feature>
<dbReference type="PROSITE" id="PS50088">
    <property type="entry name" value="ANK_REPEAT"/>
    <property type="match status" value="21"/>
</dbReference>
<dbReference type="PRINTS" id="PR01415">
    <property type="entry name" value="ANKYRIN"/>
</dbReference>
<feature type="repeat" description="ANK" evidence="11">
    <location>
        <begin position="909"/>
        <end position="932"/>
    </location>
</feature>
<dbReference type="InterPro" id="IPR002110">
    <property type="entry name" value="Ankyrin_rpt"/>
</dbReference>
<keyword evidence="10" id="KW-0511">Multifunctional enzyme</keyword>
<dbReference type="GO" id="GO:0008270">
    <property type="term" value="F:zinc ion binding"/>
    <property type="evidence" value="ECO:0007669"/>
    <property type="project" value="UniProtKB-KW"/>
</dbReference>
<feature type="region of interest" description="Disordered" evidence="13">
    <location>
        <begin position="1"/>
        <end position="60"/>
    </location>
</feature>
<gene>
    <name evidence="16" type="ORF">V9T40_012044</name>
</gene>
<dbReference type="FunFam" id="3.30.70.270:FF:000026">
    <property type="entry name" value="Transposon Ty3-G Gag-Pol polyprotein"/>
    <property type="match status" value="1"/>
</dbReference>
<dbReference type="EC" id="2.7.7.49" evidence="1"/>
<dbReference type="SUPFAM" id="SSF48403">
    <property type="entry name" value="Ankyrin repeat"/>
    <property type="match status" value="4"/>
</dbReference>
<evidence type="ECO:0000256" key="9">
    <source>
        <dbReference type="ARBA" id="ARBA00023125"/>
    </source>
</evidence>
<keyword evidence="4" id="KW-0548">Nucleotidyltransferase</keyword>
<keyword evidence="8" id="KW-0695">RNA-directed DNA polymerase</keyword>
<feature type="repeat" description="ANK" evidence="11">
    <location>
        <begin position="482"/>
        <end position="514"/>
    </location>
</feature>
<keyword evidence="7" id="KW-0255">Endonuclease</keyword>
<dbReference type="Pfam" id="PF13637">
    <property type="entry name" value="Ank_4"/>
    <property type="match status" value="1"/>
</dbReference>
<evidence type="ECO:0000256" key="7">
    <source>
        <dbReference type="ARBA" id="ARBA00022759"/>
    </source>
</evidence>
<dbReference type="FunFam" id="3.10.20.370:FF:000001">
    <property type="entry name" value="Retrovirus-related Pol polyprotein from transposon 17.6-like protein"/>
    <property type="match status" value="1"/>
</dbReference>
<dbReference type="Gene3D" id="3.10.20.370">
    <property type="match status" value="1"/>
</dbReference>
<evidence type="ECO:0000256" key="10">
    <source>
        <dbReference type="ARBA" id="ARBA00023268"/>
    </source>
</evidence>
<dbReference type="InterPro" id="IPR036770">
    <property type="entry name" value="Ankyrin_rpt-contain_sf"/>
</dbReference>
<feature type="region of interest" description="Disordered" evidence="13">
    <location>
        <begin position="2458"/>
        <end position="2510"/>
    </location>
</feature>
<evidence type="ECO:0000256" key="1">
    <source>
        <dbReference type="ARBA" id="ARBA00012493"/>
    </source>
</evidence>
<accession>A0AAN9T6J4</accession>
<dbReference type="CDD" id="cd01647">
    <property type="entry name" value="RT_LTR"/>
    <property type="match status" value="1"/>
</dbReference>
<dbReference type="GO" id="GO:0003677">
    <property type="term" value="F:DNA binding"/>
    <property type="evidence" value="ECO:0007669"/>
    <property type="project" value="UniProtKB-KW"/>
</dbReference>
<keyword evidence="12" id="KW-0479">Metal-binding</keyword>
<keyword evidence="17" id="KW-1185">Reference proteome</keyword>
<feature type="compositionally biased region" description="Basic and acidic residues" evidence="13">
    <location>
        <begin position="2496"/>
        <end position="2510"/>
    </location>
</feature>
<keyword evidence="6" id="KW-0064">Aspartyl protease</keyword>
<keyword evidence="2" id="KW-0645">Protease</keyword>
<feature type="repeat" description="ANK" evidence="11">
    <location>
        <begin position="955"/>
        <end position="977"/>
    </location>
</feature>
<dbReference type="EMBL" id="JBBCAQ010000036">
    <property type="protein sequence ID" value="KAK7575758.1"/>
    <property type="molecule type" value="Genomic_DNA"/>
</dbReference>
<evidence type="ECO:0000256" key="4">
    <source>
        <dbReference type="ARBA" id="ARBA00022695"/>
    </source>
</evidence>
<dbReference type="Gene3D" id="2.40.70.10">
    <property type="entry name" value="Acid Proteases"/>
    <property type="match status" value="1"/>
</dbReference>
<dbReference type="GO" id="GO:0015074">
    <property type="term" value="P:DNA integration"/>
    <property type="evidence" value="ECO:0007669"/>
    <property type="project" value="InterPro"/>
</dbReference>
<dbReference type="FunFam" id="1.10.340.70:FF:000003">
    <property type="entry name" value="Protein CBG25708"/>
    <property type="match status" value="1"/>
</dbReference>
<protein>
    <recommendedName>
        <fullName evidence="1">RNA-directed DNA polymerase</fullName>
        <ecNumber evidence="1">2.7.7.49</ecNumber>
    </recommendedName>
</protein>
<dbReference type="PROSITE" id="PS50994">
    <property type="entry name" value="INTEGRASE"/>
    <property type="match status" value="1"/>
</dbReference>
<keyword evidence="9" id="KW-0238">DNA-binding</keyword>
<keyword evidence="7" id="KW-0378">Hydrolase</keyword>
<feature type="repeat" description="ANK" evidence="11">
    <location>
        <begin position="673"/>
        <end position="705"/>
    </location>
</feature>
<name>A0AAN9T6J4_9HEMI</name>
<feature type="compositionally biased region" description="Pro residues" evidence="13">
    <location>
        <begin position="2485"/>
        <end position="2495"/>
    </location>
</feature>
<dbReference type="Pfam" id="PF00078">
    <property type="entry name" value="RVT_1"/>
    <property type="match status" value="1"/>
</dbReference>
<keyword evidence="3" id="KW-0808">Transferase</keyword>
<dbReference type="InterPro" id="IPR043502">
    <property type="entry name" value="DNA/RNA_pol_sf"/>
</dbReference>
<reference evidence="16 17" key="1">
    <citation type="submission" date="2024-03" db="EMBL/GenBank/DDBJ databases">
        <title>Adaptation during the transition from Ophiocordyceps entomopathogen to insect associate is accompanied by gene loss and intensified selection.</title>
        <authorList>
            <person name="Ward C.M."/>
            <person name="Onetto C.A."/>
            <person name="Borneman A.R."/>
        </authorList>
    </citation>
    <scope>NUCLEOTIDE SEQUENCE [LARGE SCALE GENOMIC DNA]</scope>
    <source>
        <strain evidence="16">AWRI1</strain>
        <tissue evidence="16">Single Adult Female</tissue>
    </source>
</reference>
<dbReference type="InterPro" id="IPR041588">
    <property type="entry name" value="Integrase_H2C2"/>
</dbReference>
<sequence length="2510" mass="277735">MSTGGGKKAAPAKANAEEKASAGSGGKDENFLLDKQDPSKGDQPSGPSKPDSAGASTRDAAQRVLQLCQKSEWPPVEQALKNLEKLAASGGDDAMSNPLLGVADLATGMTPLMYAVKENRLSLIDRIVDLGCDVAARNFENMNALHLSAMFSREDVVKMLLNKKGVDICAPGGVKQQSAIHLVASRQTGTATSILRLLVNTAGKEIRLKPDGSGKIPLLLAVEAGNQSMCKELLSVLPVEQLKCTADNGDTAIHLAARRKDLDMVKILVDYGANVDSQNGEGQTALHIASAEGDDLLVKYFYTVRASASITDNQDRTPMHLAAENGHATIIELLADKFRASIFERTKDGSTLMHIASLNGHADCAMMLFKKGVYLHMPNKGGARSIHTAARYGHVGIINTLLQKGEKVDVTTNDNYTPLHIAVESGKPAVVETLLGFGADVHVRGGRMKETPLHIAARVDDGERCALMLLKSGAAPNLATDDGETPVHVAAKHGNIQTLQLLLDDGGDPLFTNKKGETPLHLACQSHKVDVVRQLIQFVKSKFGTDVATTYVNSVNEDGASALHYAAEVVDQEKCAMLANREVVKLLLENGIDVTLATKSTHSSAFHVCADVGNNDVLCVILDFMTTSDVQKAMNKQTTMGWTPLLIACHRGHKELVNTLLNNHARVDVFDVEGRSALHLAADRGYLEVCDSLLEHKAYINSKTRVGRTPLHLAALNGFSELCRSLIQDHNAVIDILTLRKQTPLHLAAAAGQLKVCTLLLELGASIDASDDQSQKPIHVAAQNNFPEVVKLFLQKHPSLVMACTKGGNTCAHIAAMQGSVRVIEELMKFDRTGVISTRNRITEATALQLAAEGGHAEVVKVLMRAGASCTEENRAGFTAVHLAAQNGHLPVLEVMRSTQSLRLSSKKLGLTALHAAAFYGQTDTVRELLSHIPVTVKSDAPTGVSILGELGAESGMTPLHLAAYSGNENVVRLLLNSVGVQVEAVTNENNYNALHLACFGGHVASVSLLLSRAADLLHSSDRDGRTCLHIASTHGHYQMVEVLLGQGAEINTTDKNGWTALHCASRAGFSDVVKLLVESGASPKSETTYGSAPIWFAAQEGHNNVLEYLLTKEHDTYNLMDDRRFVYNLMVCSKNHNNKPIEEFILVSPAPVDAAAKLSSIFVNMSSKAGVTANPSASASVVKMANSVVLFQEFNPDAEDIGSYLDRFECFATVNSIEDAKKAKFFIASVGAVVYQRLLLLAIPKKPTELTYAEIEAALRAEYKKKPLTHVARHNFCQRKQANGESFRDFYNALKELSQDCDFENANVLKEELKSQIISGIRDAKTQSFFFMQSKLTLDDVTKKAEIDEQAGVGVQHFKNGHENPSRSDVHKINEPFAQQHQQQLQQREPYVCYRCTRQGHKADSCYYRSATCNKCKRIGHIAAACGKTRDDFRKSDPAKVNLVDDSNPSDPYEVVPISSIADRNFDEYIVEEVCNIQTRDPKDKVFVQLCVDNVPVVFEADSGSRFAIMSKANFSRLNICKPLLSCKIILKSYTGNFIFVLGYVNVNVTYKTNVFSNLKLLIVDENFDTVFGREWWYTIHFDIFDHFNKPVSIHKIDVPFDLTNALNNVVIEFNDIFEDCNGVLKNVIEHVSVRSDAKPIFCRHRNVVYSLRDPVFNEIDRLVSAGIYESVTSSEWATPLVVVQKSGRAVRLVGDYSVTVNQAIIPEDYPIPNIEEILYDFGCCKFFSKFDVREAFLHMPVDEETAKLLTVNTTKGLFKVKRLNFGIQCAPAKWQRFVETVFKPVKGCRCFYDDIKISSDNAHIHLASIRQFFEICRENGIKLRKSKCQLLSDELDYLGFRVNAKGIHKTSEKVDAVLKAPPPKNVTEVKSFTGLVVFYSRFLPNMSTVLHPINHLLRKDVKFDWSAECQSAFNAIKREIASPRVLCHFDPRKKLILATDASPYAVGAVLSHQFDDGERPIAFASRALSKAEANYSQIDKESLAIFWGVKRFFNYLYGRPFILYVDCKPLQSIFAKNAAKPALSATRLLHYAIFLQGFNYEIKYRRSEDHSNADFLSRFPVEPAAENKVDEPSVVNMNQIAVLPMAMQELADESARDVEIAQILKQLNSELPKDAHLKQPNVFTEFTVEKGCVLYGTRVFVPKKFRTAILQELHVGHLGMSKMKGLARSYVYWPGLDKEIEDLVRSCEPCQRNAKAVSVPSHPWEPPSAPWERVHIDYAGPFLQFNFLIVVDAYSKWPEVFISPVSKKNDTNSAATIEKLVECFARFGCPSTLVSDNGVQFTSREFKEFCKRNFIRQVHSAPYHPQSNGQAERFVQTFKRALRIAVLEKPEESVARKLQRFLMAYRRAPLRGGESPSQLMLGRNVRTRIDILQNVENCLKDFEPTTPDGSAVWFRVFDGPRNWNRGTLVRRIGQVMVEVQDAKGCLHRRHLSQVRGARPEGPCSDHYPVHSDWKAEATKEATPAAPPPPPLVQYAAPEIAEDPPIPDPPANPPRRPERTRKPPERFSP</sequence>
<evidence type="ECO:0000259" key="14">
    <source>
        <dbReference type="PROSITE" id="PS50158"/>
    </source>
</evidence>
<feature type="domain" description="Integrase catalytic" evidence="15">
    <location>
        <begin position="2208"/>
        <end position="2366"/>
    </location>
</feature>
<feature type="repeat" description="ANK" evidence="11">
    <location>
        <begin position="558"/>
        <end position="599"/>
    </location>
</feature>
<evidence type="ECO:0000256" key="2">
    <source>
        <dbReference type="ARBA" id="ARBA00022670"/>
    </source>
</evidence>
<dbReference type="PANTHER" id="PTHR37984">
    <property type="entry name" value="PROTEIN CBG26694"/>
    <property type="match status" value="1"/>
</dbReference>
<dbReference type="Proteomes" id="UP001367676">
    <property type="component" value="Unassembled WGS sequence"/>
</dbReference>
<feature type="repeat" description="ANK" evidence="11">
    <location>
        <begin position="515"/>
        <end position="537"/>
    </location>
</feature>
<dbReference type="Gene3D" id="3.30.420.10">
    <property type="entry name" value="Ribonuclease H-like superfamily/Ribonuclease H"/>
    <property type="match status" value="1"/>
</dbReference>
<evidence type="ECO:0000259" key="15">
    <source>
        <dbReference type="PROSITE" id="PS50994"/>
    </source>
</evidence>
<feature type="repeat" description="ANK" evidence="11">
    <location>
        <begin position="381"/>
        <end position="413"/>
    </location>
</feature>
<evidence type="ECO:0000256" key="11">
    <source>
        <dbReference type="PROSITE-ProRule" id="PRU00023"/>
    </source>
</evidence>
<keyword evidence="11" id="KW-0040">ANK repeat</keyword>
<dbReference type="InterPro" id="IPR000477">
    <property type="entry name" value="RT_dom"/>
</dbReference>
<dbReference type="PROSITE" id="PS50158">
    <property type="entry name" value="ZF_CCHC"/>
    <property type="match status" value="1"/>
</dbReference>
<comment type="caution">
    <text evidence="16">The sequence shown here is derived from an EMBL/GenBank/DDBJ whole genome shotgun (WGS) entry which is preliminary data.</text>
</comment>
<dbReference type="GO" id="GO:0003964">
    <property type="term" value="F:RNA-directed DNA polymerase activity"/>
    <property type="evidence" value="ECO:0007669"/>
    <property type="project" value="UniProtKB-KW"/>
</dbReference>
<dbReference type="InterPro" id="IPR012337">
    <property type="entry name" value="RNaseH-like_sf"/>
</dbReference>
<dbReference type="PANTHER" id="PTHR37984:SF5">
    <property type="entry name" value="PROTEIN NYNRIN-LIKE"/>
    <property type="match status" value="1"/>
</dbReference>
<dbReference type="CDD" id="cd09274">
    <property type="entry name" value="RNase_HI_RT_Ty3"/>
    <property type="match status" value="1"/>
</dbReference>
<dbReference type="PROSITE" id="PS50297">
    <property type="entry name" value="ANK_REP_REGION"/>
    <property type="match status" value="19"/>
</dbReference>
<feature type="repeat" description="ANK" evidence="11">
    <location>
        <begin position="706"/>
        <end position="728"/>
    </location>
</feature>
<dbReference type="Pfam" id="PF00023">
    <property type="entry name" value="Ank"/>
    <property type="match status" value="4"/>
</dbReference>
<evidence type="ECO:0000313" key="16">
    <source>
        <dbReference type="EMBL" id="KAK7575758.1"/>
    </source>
</evidence>
<organism evidence="16 17">
    <name type="scientific">Parthenolecanium corni</name>
    <dbReference type="NCBI Taxonomy" id="536013"/>
    <lineage>
        <taxon>Eukaryota</taxon>
        <taxon>Metazoa</taxon>
        <taxon>Ecdysozoa</taxon>
        <taxon>Arthropoda</taxon>
        <taxon>Hexapoda</taxon>
        <taxon>Insecta</taxon>
        <taxon>Pterygota</taxon>
        <taxon>Neoptera</taxon>
        <taxon>Paraneoptera</taxon>
        <taxon>Hemiptera</taxon>
        <taxon>Sternorrhyncha</taxon>
        <taxon>Coccoidea</taxon>
        <taxon>Coccidae</taxon>
        <taxon>Parthenolecanium</taxon>
    </lineage>
</organism>
<evidence type="ECO:0000256" key="3">
    <source>
        <dbReference type="ARBA" id="ARBA00022679"/>
    </source>
</evidence>
<dbReference type="InterPro" id="IPR043128">
    <property type="entry name" value="Rev_trsase/Diguanyl_cyclase"/>
</dbReference>
<keyword evidence="12" id="KW-0863">Zinc-finger</keyword>
<dbReference type="GO" id="GO:0004190">
    <property type="term" value="F:aspartic-type endopeptidase activity"/>
    <property type="evidence" value="ECO:0007669"/>
    <property type="project" value="UniProtKB-KW"/>
</dbReference>
<keyword evidence="12" id="KW-0862">Zinc</keyword>
<dbReference type="Gene3D" id="1.25.40.20">
    <property type="entry name" value="Ankyrin repeat-containing domain"/>
    <property type="match status" value="9"/>
</dbReference>
<dbReference type="SMART" id="SM00343">
    <property type="entry name" value="ZnF_C2HC"/>
    <property type="match status" value="2"/>
</dbReference>
<dbReference type="Gene3D" id="1.10.340.70">
    <property type="match status" value="1"/>
</dbReference>
<dbReference type="SMART" id="SM00248">
    <property type="entry name" value="ANK"/>
    <property type="match status" value="29"/>
</dbReference>
<feature type="repeat" description="ANK" evidence="11">
    <location>
        <begin position="348"/>
        <end position="380"/>
    </location>
</feature>
<feature type="repeat" description="ANK" evidence="11">
    <location>
        <begin position="281"/>
        <end position="313"/>
    </location>
</feature>
<feature type="repeat" description="ANK" evidence="11">
    <location>
        <begin position="248"/>
        <end position="280"/>
    </location>
</feature>
<dbReference type="GO" id="GO:0006508">
    <property type="term" value="P:proteolysis"/>
    <property type="evidence" value="ECO:0007669"/>
    <property type="project" value="UniProtKB-KW"/>
</dbReference>
<dbReference type="SUPFAM" id="SSF50630">
    <property type="entry name" value="Acid proteases"/>
    <property type="match status" value="1"/>
</dbReference>
<dbReference type="InterPro" id="IPR021109">
    <property type="entry name" value="Peptidase_aspartic_dom_sf"/>
</dbReference>
<evidence type="ECO:0000256" key="12">
    <source>
        <dbReference type="PROSITE-ProRule" id="PRU00047"/>
    </source>
</evidence>
<dbReference type="InterPro" id="IPR036397">
    <property type="entry name" value="RNaseH_sf"/>
</dbReference>
<dbReference type="FunFam" id="1.25.40.20:FF:000329">
    <property type="entry name" value="No mechanoreceptor potential C, isoform D"/>
    <property type="match status" value="1"/>
</dbReference>
<feature type="repeat" description="ANK" evidence="11">
    <location>
        <begin position="448"/>
        <end position="481"/>
    </location>
</feature>
<dbReference type="FunFam" id="3.30.420.10:FF:000063">
    <property type="entry name" value="Retrovirus-related Pol polyprotein from transposon 297-like Protein"/>
    <property type="match status" value="1"/>
</dbReference>
<feature type="repeat" description="ANK" evidence="11">
    <location>
        <begin position="414"/>
        <end position="446"/>
    </location>
</feature>
<feature type="repeat" description="ANK" evidence="11">
    <location>
        <begin position="107"/>
        <end position="139"/>
    </location>
</feature>
<dbReference type="Gene3D" id="3.30.70.270">
    <property type="match status" value="2"/>
</dbReference>
<feature type="domain" description="CCHC-type" evidence="14">
    <location>
        <begin position="1394"/>
        <end position="1407"/>
    </location>
</feature>
<dbReference type="SUPFAM" id="SSF56672">
    <property type="entry name" value="DNA/RNA polymerases"/>
    <property type="match status" value="1"/>
</dbReference>
<keyword evidence="5" id="KW-0540">Nuclease</keyword>
<feature type="repeat" description="ANK" evidence="11">
    <location>
        <begin position="1024"/>
        <end position="1056"/>
    </location>
</feature>
<dbReference type="InterPro" id="IPR036875">
    <property type="entry name" value="Znf_CCHC_sf"/>
</dbReference>
<dbReference type="Pfam" id="PF00665">
    <property type="entry name" value="rve"/>
    <property type="match status" value="1"/>
</dbReference>
<feature type="repeat" description="ANK" evidence="11">
    <location>
        <begin position="1057"/>
        <end position="1089"/>
    </location>
</feature>
<feature type="repeat" description="ANK" evidence="11">
    <location>
        <begin position="740"/>
        <end position="772"/>
    </location>
</feature>
<dbReference type="InterPro" id="IPR050951">
    <property type="entry name" value="Retrovirus_Pol_polyprotein"/>
</dbReference>
<dbReference type="InterPro" id="IPR041577">
    <property type="entry name" value="RT_RNaseH_2"/>
</dbReference>
<dbReference type="GO" id="GO:0004519">
    <property type="term" value="F:endonuclease activity"/>
    <property type="evidence" value="ECO:0007669"/>
    <property type="project" value="UniProtKB-KW"/>
</dbReference>
<dbReference type="InterPro" id="IPR001878">
    <property type="entry name" value="Znf_CCHC"/>
</dbReference>
<dbReference type="Gene3D" id="4.10.60.10">
    <property type="entry name" value="Zinc finger, CCHC-type"/>
    <property type="match status" value="1"/>
</dbReference>
<dbReference type="Pfam" id="PF12796">
    <property type="entry name" value="Ank_2"/>
    <property type="match status" value="8"/>
</dbReference>
<dbReference type="Gene3D" id="3.10.10.10">
    <property type="entry name" value="HIV Type 1 Reverse Transcriptase, subunit A, domain 1"/>
    <property type="match status" value="1"/>
</dbReference>
<dbReference type="GO" id="GO:0042575">
    <property type="term" value="C:DNA polymerase complex"/>
    <property type="evidence" value="ECO:0007669"/>
    <property type="project" value="UniProtKB-ARBA"/>
</dbReference>
<evidence type="ECO:0000256" key="6">
    <source>
        <dbReference type="ARBA" id="ARBA00022750"/>
    </source>
</evidence>
<dbReference type="InterPro" id="IPR001584">
    <property type="entry name" value="Integrase_cat-core"/>
</dbReference>
<dbReference type="SUPFAM" id="SSF53098">
    <property type="entry name" value="Ribonuclease H-like"/>
    <property type="match status" value="1"/>
</dbReference>
<proteinExistence type="predicted"/>
<feature type="repeat" description="ANK" evidence="11">
    <location>
        <begin position="640"/>
        <end position="672"/>
    </location>
</feature>
<evidence type="ECO:0000313" key="17">
    <source>
        <dbReference type="Proteomes" id="UP001367676"/>
    </source>
</evidence>
<evidence type="ECO:0000256" key="5">
    <source>
        <dbReference type="ARBA" id="ARBA00022722"/>
    </source>
</evidence>
<evidence type="ECO:0000256" key="13">
    <source>
        <dbReference type="SAM" id="MobiDB-lite"/>
    </source>
</evidence>
<dbReference type="Pfam" id="PF17919">
    <property type="entry name" value="RT_RNaseH_2"/>
    <property type="match status" value="1"/>
</dbReference>
<dbReference type="SUPFAM" id="SSF57756">
    <property type="entry name" value="Retrovirus zinc finger-like domains"/>
    <property type="match status" value="1"/>
</dbReference>
<feature type="repeat" description="ANK" evidence="11">
    <location>
        <begin position="990"/>
        <end position="1022"/>
    </location>
</feature>
<feature type="repeat" description="ANK" evidence="11">
    <location>
        <begin position="843"/>
        <end position="875"/>
    </location>
</feature>
<dbReference type="Pfam" id="PF17921">
    <property type="entry name" value="Integrase_H2C2"/>
    <property type="match status" value="1"/>
</dbReference>
<feature type="repeat" description="ANK" evidence="11">
    <location>
        <begin position="314"/>
        <end position="337"/>
    </location>
</feature>